<dbReference type="Pfam" id="PF20178">
    <property type="entry name" value="ToxA_N"/>
    <property type="match status" value="2"/>
</dbReference>
<dbReference type="CDD" id="cd14729">
    <property type="entry name" value="RtxA-like"/>
    <property type="match status" value="1"/>
</dbReference>
<organism evidence="3 4">
    <name type="scientific">Pseudomonas synxantha</name>
    <dbReference type="NCBI Taxonomy" id="47883"/>
    <lineage>
        <taxon>Bacteria</taxon>
        <taxon>Pseudomonadati</taxon>
        <taxon>Pseudomonadota</taxon>
        <taxon>Gammaproteobacteria</taxon>
        <taxon>Pseudomonadales</taxon>
        <taxon>Pseudomonadaceae</taxon>
        <taxon>Pseudomonas</taxon>
    </lineage>
</organism>
<protein>
    <recommendedName>
        <fullName evidence="2">Dermonecrotic toxin N-terminal domain-containing protein</fullName>
    </recommendedName>
</protein>
<accession>A0AAU8TLG4</accession>
<dbReference type="InterPro" id="IPR046673">
    <property type="entry name" value="ToxA_N"/>
</dbReference>
<dbReference type="EMBL" id="CP011117">
    <property type="protein sequence ID" value="AKA82476.1"/>
    <property type="molecule type" value="Genomic_DNA"/>
</dbReference>
<feature type="domain" description="Dermonecrotic toxin N-terminal" evidence="2">
    <location>
        <begin position="124"/>
        <end position="334"/>
    </location>
</feature>
<evidence type="ECO:0000256" key="1">
    <source>
        <dbReference type="SAM" id="MobiDB-lite"/>
    </source>
</evidence>
<evidence type="ECO:0000313" key="3">
    <source>
        <dbReference type="EMBL" id="AKA82476.1"/>
    </source>
</evidence>
<sequence length="1379" mass="148477">MSYAPDDLALPTSSGIAPVGVHYPKLVKQFNVSHQRAFLTQHDSLTQKMQRLQSEQPSFKAFVQAQLEQAFPDLRPLAADTISFNRYRSDGDDETPLSSEPLMKALGEKVRNILANPNTLLHAERKVRTEFTTRPTPADEPKTLSTSSSLQSIARAIATQYPAYLQAFWSTPRLTPMDAQIEKILNTPQLPKVPQDQLLSLHKQQLSTLAALRVSDGTLSPASKRLIDIALQYPTLADRERQFPNGARPGVYPITLDDGTEHGAMLAGSFLITSTDGCAATPPTWSKDGRRLALNDLNGPVVLYTPGEGFEEFATPAQARQALAARLDQGGIDAELLLQTAPLSVQNQPEAPSGNDLMRSVEPLSGDVLAEAIPLMLKRQETQINAHLAQALAPPVTGAGSNALLDPASIQSLDGAADALFVFDGTNAMLARDAKLAEKLQPQWLKTLEPVQEALFEKLEHSEGESSRQLASLLEKIPSLADFSRDRLNQALSRQYPRARLNADQLMVQVDTRTTIHSGRGSGARTTFPAQRSVSLTDLALQNPSGFPAVERGQFTHTTLTLPLVDTQGKPLLDAKGKQVILDTETLKTLVNTADVGGEYTKLLEQELAPDTASGPAAQLRQAWKANLNDLMAKESFLAELNPDAYQTEASQDKSTKRAAQWVAAVLDYPDPANRPQVDGKTIVANSLVQYGLPVQGVLVIGNQVDSSLVLYAPDAPDGVVFREVADQAALNTLLEKDEWTAYTARRKSPVNKDDFVSFIETAKKRLANPLAIKDPYEITSLAVQALKLKGGDLTLEPITGNVEDHLYKQHVQLVIDKADYQSVSSAEVAAQSKINKVEFGIEVGTLLLDLVPVLGKGLSAGARLGKAAVTALRANSQLLPHLIKNPGLGRGIYADFTLAAARIPNLRASSMRPVFNASTTAVANPIRPAARALPAPASPAPAIASTSRGVEQGVVQTPALGVAPSRDLSAYAKPDDIILGRQLGTNGTYNVDDNWYIRFTDSTGVNKVYQIDSAFHASSGQANIIDPNAPLTRSKSSRIVASVEHAGNGEWRLNRLPGGAPTPVANASGSGSASGSGGSGSSSASASGSQAVEAPASTAQAPAKQKLTDHEYFSITDGRLVENHFTPARLPVFRTWFRRDLIHFYRNMLTPGQMPPRPPRLELAPGTSPADLLRKAYDVTDIVILGESHREIASFQMIKECMPALKEAGVTTLYLENIELNAAGQLMDVGMGGHRPPGASPTLSELVKLANDNGITVRPIEHHYLTRRSDMPDFYKYVGDNDNGITRLQELNYFATRVIQKRKPGEKVLALVGRAHMNTARNVPGLAELNGGIGIGVYPNTSFSKSTAISGPSIQRDPGAGVADSLTVGDYQVFQQVT</sequence>
<feature type="domain" description="Dermonecrotic toxin N-terminal" evidence="2">
    <location>
        <begin position="474"/>
        <end position="746"/>
    </location>
</feature>
<reference evidence="3 4" key="1">
    <citation type="journal article" date="2015" name="Genome Announc.">
        <title>Complete Genome Sequence of Biocontrol Strain Pseudomonas fluorescens LBUM223.</title>
        <authorList>
            <person name="Roquigny R."/>
            <person name="Arseneault T."/>
            <person name="Gadkar V.J."/>
            <person name="Novinscak A."/>
            <person name="Joly D.L."/>
            <person name="Filion M."/>
        </authorList>
    </citation>
    <scope>NUCLEOTIDE SEQUENCE [LARGE SCALE GENOMIC DNA]</scope>
    <source>
        <strain evidence="3 4">LBUM223</strain>
    </source>
</reference>
<evidence type="ECO:0000259" key="2">
    <source>
        <dbReference type="Pfam" id="PF20178"/>
    </source>
</evidence>
<dbReference type="Gene3D" id="3.40.50.11550">
    <property type="match status" value="1"/>
</dbReference>
<dbReference type="Proteomes" id="UP000033099">
    <property type="component" value="Chromosome"/>
</dbReference>
<feature type="region of interest" description="Disordered" evidence="1">
    <location>
        <begin position="1051"/>
        <end position="1106"/>
    </location>
</feature>
<proteinExistence type="predicted"/>
<gene>
    <name evidence="3" type="ORF">VO64_1930</name>
</gene>
<dbReference type="KEGG" id="pfb:VO64_1930"/>
<dbReference type="SUPFAM" id="SSF159501">
    <property type="entry name" value="EreA/ChaN-like"/>
    <property type="match status" value="1"/>
</dbReference>
<name>A0AAU8TLG4_9PSED</name>
<evidence type="ECO:0000313" key="4">
    <source>
        <dbReference type="Proteomes" id="UP000033099"/>
    </source>
</evidence>